<dbReference type="Proteomes" id="UP001164746">
    <property type="component" value="Chromosome 6"/>
</dbReference>
<name>A0ABY7EJ87_MYAAR</name>
<reference evidence="1" key="1">
    <citation type="submission" date="2022-11" db="EMBL/GenBank/DDBJ databases">
        <title>Centuries of genome instability and evolution in soft-shell clam transmissible cancer (bioRxiv).</title>
        <authorList>
            <person name="Hart S.F.M."/>
            <person name="Yonemitsu M.A."/>
            <person name="Giersch R.M."/>
            <person name="Beal B.F."/>
            <person name="Arriagada G."/>
            <person name="Davis B.W."/>
            <person name="Ostrander E.A."/>
            <person name="Goff S.P."/>
            <person name="Metzger M.J."/>
        </authorList>
    </citation>
    <scope>NUCLEOTIDE SEQUENCE</scope>
    <source>
        <strain evidence="1">MELC-2E11</strain>
        <tissue evidence="1">Siphon/mantle</tissue>
    </source>
</reference>
<accession>A0ABY7EJ87</accession>
<evidence type="ECO:0000313" key="1">
    <source>
        <dbReference type="EMBL" id="WAR08851.1"/>
    </source>
</evidence>
<evidence type="ECO:0000313" key="2">
    <source>
        <dbReference type="Proteomes" id="UP001164746"/>
    </source>
</evidence>
<protein>
    <submittedName>
        <fullName evidence="1">Uncharacterized protein</fullName>
    </submittedName>
</protein>
<keyword evidence="2" id="KW-1185">Reference proteome</keyword>
<sequence>MNETRPELKFKVVYARQLETYSIPPLIALEIIGTDCNIIETLLEIESNVIVDEDNKTTINRFNVKVVEEKLTL</sequence>
<dbReference type="EMBL" id="CP111017">
    <property type="protein sequence ID" value="WAR08851.1"/>
    <property type="molecule type" value="Genomic_DNA"/>
</dbReference>
<organism evidence="1 2">
    <name type="scientific">Mya arenaria</name>
    <name type="common">Soft-shell clam</name>
    <dbReference type="NCBI Taxonomy" id="6604"/>
    <lineage>
        <taxon>Eukaryota</taxon>
        <taxon>Metazoa</taxon>
        <taxon>Spiralia</taxon>
        <taxon>Lophotrochozoa</taxon>
        <taxon>Mollusca</taxon>
        <taxon>Bivalvia</taxon>
        <taxon>Autobranchia</taxon>
        <taxon>Heteroconchia</taxon>
        <taxon>Euheterodonta</taxon>
        <taxon>Imparidentia</taxon>
        <taxon>Neoheterodontei</taxon>
        <taxon>Myida</taxon>
        <taxon>Myoidea</taxon>
        <taxon>Myidae</taxon>
        <taxon>Mya</taxon>
    </lineage>
</organism>
<proteinExistence type="predicted"/>
<gene>
    <name evidence="1" type="ORF">MAR_018809</name>
</gene>